<feature type="transmembrane region" description="Helical" evidence="15">
    <location>
        <begin position="167"/>
        <end position="184"/>
    </location>
</feature>
<keyword evidence="8 15" id="KW-0276">Fatty acid metabolism</keyword>
<comment type="pathway">
    <text evidence="2 15">Lipid metabolism; fatty acid biosynthesis.</text>
</comment>
<evidence type="ECO:0000256" key="7">
    <source>
        <dbReference type="ARBA" id="ARBA00022824"/>
    </source>
</evidence>
<proteinExistence type="inferred from homology"/>
<reference evidence="17 18" key="1">
    <citation type="submission" date="2019-05" db="EMBL/GenBank/DDBJ databases">
        <title>Another draft genome of Portunus trituberculatus and its Hox gene families provides insights of decapod evolution.</title>
        <authorList>
            <person name="Jeong J.-H."/>
            <person name="Song I."/>
            <person name="Kim S."/>
            <person name="Choi T."/>
            <person name="Kim D."/>
            <person name="Ryu S."/>
            <person name="Kim W."/>
        </authorList>
    </citation>
    <scope>NUCLEOTIDE SEQUENCE [LARGE SCALE GENOMIC DNA]</scope>
    <source>
        <tissue evidence="17">Muscle</tissue>
    </source>
</reference>
<evidence type="ECO:0000256" key="14">
    <source>
        <dbReference type="ARBA" id="ARBA00023239"/>
    </source>
</evidence>
<evidence type="ECO:0000256" key="4">
    <source>
        <dbReference type="ARBA" id="ARBA00013122"/>
    </source>
</evidence>
<dbReference type="PANTHER" id="PTHR11035">
    <property type="entry name" value="VERY-LONG-CHAIN (3R)-3-HYDROXYACYL-COA DEHYDRATASE"/>
    <property type="match status" value="1"/>
</dbReference>
<dbReference type="AlphaFoldDB" id="A0A5B7D3T7"/>
<feature type="domain" description="CS" evidence="16">
    <location>
        <begin position="6"/>
        <end position="96"/>
    </location>
</feature>
<keyword evidence="11 15" id="KW-0443">Lipid metabolism</keyword>
<evidence type="ECO:0000256" key="9">
    <source>
        <dbReference type="ARBA" id="ARBA00022989"/>
    </source>
</evidence>
<name>A0A5B7D3T7_PORTR</name>
<dbReference type="InterPro" id="IPR007482">
    <property type="entry name" value="Tyr_Pase-like_PTPLA"/>
</dbReference>
<comment type="function">
    <text evidence="15">Catalyzes the third of the four reactions of the long-chain fatty acids elongation cycle. This endoplasmic reticulum-bound enzymatic process, allows the addition of two carbons to the chain of long- and very long-chain fatty acids/VLCFAs per cycle. This enzyme catalyzes the dehydration of the 3-hydroxyacyl-CoA intermediate into trans-2,3-enoyl-CoA, within each cycle of fatty acid elongation. Thereby, it participates to the production of VLCFAs of different chain lengths that are involved in multiple biological processes as precursors of membrane lipids and lipid mediators.</text>
</comment>
<evidence type="ECO:0000256" key="13">
    <source>
        <dbReference type="ARBA" id="ARBA00023160"/>
    </source>
</evidence>
<evidence type="ECO:0000256" key="1">
    <source>
        <dbReference type="ARBA" id="ARBA00004477"/>
    </source>
</evidence>
<keyword evidence="14 15" id="KW-0456">Lyase</keyword>
<protein>
    <recommendedName>
        <fullName evidence="4 15">Very-long-chain (3R)-3-hydroxyacyl-CoA dehydratase</fullName>
        <ecNumber evidence="4 15">4.2.1.134</ecNumber>
    </recommendedName>
</protein>
<dbReference type="GO" id="GO:0102158">
    <property type="term" value="F:very-long-chain (3R)-3-hydroxyacyl-CoA dehydratase activity"/>
    <property type="evidence" value="ECO:0007669"/>
    <property type="project" value="UniProtKB-EC"/>
</dbReference>
<keyword evidence="5 15" id="KW-0444">Lipid biosynthesis</keyword>
<dbReference type="EMBL" id="VSRR010000353">
    <property type="protein sequence ID" value="MPC14463.1"/>
    <property type="molecule type" value="Genomic_DNA"/>
</dbReference>
<comment type="catalytic activity">
    <reaction evidence="15">
        <text>a very-long-chain (3R)-3-hydroxyacyl-CoA = a very-long-chain (2E)-enoyl-CoA + H2O</text>
        <dbReference type="Rhea" id="RHEA:45812"/>
        <dbReference type="ChEBI" id="CHEBI:15377"/>
        <dbReference type="ChEBI" id="CHEBI:83728"/>
        <dbReference type="ChEBI" id="CHEBI:85440"/>
        <dbReference type="EC" id="4.2.1.134"/>
    </reaction>
</comment>
<evidence type="ECO:0000256" key="10">
    <source>
        <dbReference type="ARBA" id="ARBA00023054"/>
    </source>
</evidence>
<feature type="transmembrane region" description="Helical" evidence="15">
    <location>
        <begin position="129"/>
        <end position="147"/>
    </location>
</feature>
<evidence type="ECO:0000256" key="6">
    <source>
        <dbReference type="ARBA" id="ARBA00022692"/>
    </source>
</evidence>
<dbReference type="Gene3D" id="2.60.40.790">
    <property type="match status" value="1"/>
</dbReference>
<keyword evidence="13 15" id="KW-0275">Fatty acid biosynthesis</keyword>
<dbReference type="EC" id="4.2.1.134" evidence="4 15"/>
<comment type="similarity">
    <text evidence="3 15">Belongs to the very long-chain fatty acids dehydratase HACD family.</text>
</comment>
<keyword evidence="12 15" id="KW-0472">Membrane</keyword>
<evidence type="ECO:0000256" key="11">
    <source>
        <dbReference type="ARBA" id="ARBA00023098"/>
    </source>
</evidence>
<comment type="caution">
    <text evidence="15">Lacks conserved residue(s) required for the propagation of feature annotation.</text>
</comment>
<keyword evidence="7 15" id="KW-0256">Endoplasmic reticulum</keyword>
<keyword evidence="10" id="KW-0175">Coiled coil</keyword>
<dbReference type="UniPathway" id="UPA00094"/>
<dbReference type="CDD" id="cd06465">
    <property type="entry name" value="p23_hB-ind1_like"/>
    <property type="match status" value="1"/>
</dbReference>
<dbReference type="InterPro" id="IPR007052">
    <property type="entry name" value="CS_dom"/>
</dbReference>
<dbReference type="Proteomes" id="UP000324222">
    <property type="component" value="Unassembled WGS sequence"/>
</dbReference>
<comment type="caution">
    <text evidence="17">The sequence shown here is derived from an EMBL/GenBank/DDBJ whole genome shotgun (WGS) entry which is preliminary data.</text>
</comment>
<keyword evidence="9 15" id="KW-1133">Transmembrane helix</keyword>
<evidence type="ECO:0000256" key="2">
    <source>
        <dbReference type="ARBA" id="ARBA00005194"/>
    </source>
</evidence>
<evidence type="ECO:0000256" key="8">
    <source>
        <dbReference type="ARBA" id="ARBA00022832"/>
    </source>
</evidence>
<dbReference type="GO" id="GO:0042761">
    <property type="term" value="P:very long-chain fatty acid biosynthetic process"/>
    <property type="evidence" value="ECO:0007669"/>
    <property type="project" value="TreeGrafter"/>
</dbReference>
<dbReference type="Pfam" id="PF04387">
    <property type="entry name" value="PTPLA"/>
    <property type="match status" value="1"/>
</dbReference>
<gene>
    <name evidence="17" type="primary">HACD3_1</name>
    <name evidence="17" type="ORF">E2C01_007229</name>
</gene>
<dbReference type="GO" id="GO:0030148">
    <property type="term" value="P:sphingolipid biosynthetic process"/>
    <property type="evidence" value="ECO:0007669"/>
    <property type="project" value="TreeGrafter"/>
</dbReference>
<evidence type="ECO:0000256" key="12">
    <source>
        <dbReference type="ARBA" id="ARBA00023136"/>
    </source>
</evidence>
<evidence type="ECO:0000256" key="5">
    <source>
        <dbReference type="ARBA" id="ARBA00022516"/>
    </source>
</evidence>
<dbReference type="GO" id="GO:0005789">
    <property type="term" value="C:endoplasmic reticulum membrane"/>
    <property type="evidence" value="ECO:0007669"/>
    <property type="project" value="UniProtKB-SubCell"/>
</dbReference>
<keyword evidence="6 15" id="KW-0812">Transmembrane</keyword>
<comment type="subcellular location">
    <subcellularLocation>
        <location evidence="1 15">Endoplasmic reticulum membrane</location>
        <topology evidence="1 15">Multi-pass membrane protein</topology>
    </subcellularLocation>
</comment>
<evidence type="ECO:0000256" key="3">
    <source>
        <dbReference type="ARBA" id="ARBA00007811"/>
    </source>
</evidence>
<dbReference type="PROSITE" id="PS51203">
    <property type="entry name" value="CS"/>
    <property type="match status" value="1"/>
</dbReference>
<keyword evidence="18" id="KW-1185">Reference proteome</keyword>
<dbReference type="OrthoDB" id="2157530at2759"/>
<evidence type="ECO:0000259" key="16">
    <source>
        <dbReference type="PROSITE" id="PS51203"/>
    </source>
</evidence>
<feature type="transmembrane region" description="Helical" evidence="15">
    <location>
        <begin position="204"/>
        <end position="223"/>
    </location>
</feature>
<evidence type="ECO:0000313" key="18">
    <source>
        <dbReference type="Proteomes" id="UP000324222"/>
    </source>
</evidence>
<sequence>MDEEGTLSPFVYWAQTDATITLRIELRNVQSPQVELEDQQLSFSAVGHGAQGEKKYGFTLHLLRPIDTESSRYRVLERNVEFSLNKVNVEFWPRLLEDSKKPAWLKVGGRGVIFFCLIEGEERMQTKPVIFYLFLVWSIIELVRYPYYMLRVYDVDNGFITWLRYTLWIPLYPLGFILEGVIIIRSIPYFEETGKFSVSLPNSLNFGFYFPNILRIYILMFFFPEFNEERRS</sequence>
<evidence type="ECO:0000313" key="17">
    <source>
        <dbReference type="EMBL" id="MPC14463.1"/>
    </source>
</evidence>
<dbReference type="SUPFAM" id="SSF49764">
    <property type="entry name" value="HSP20-like chaperones"/>
    <property type="match status" value="1"/>
</dbReference>
<dbReference type="GO" id="GO:0030497">
    <property type="term" value="P:fatty acid elongation"/>
    <property type="evidence" value="ECO:0007669"/>
    <property type="project" value="TreeGrafter"/>
</dbReference>
<organism evidence="17 18">
    <name type="scientific">Portunus trituberculatus</name>
    <name type="common">Swimming crab</name>
    <name type="synonym">Neptunus trituberculatus</name>
    <dbReference type="NCBI Taxonomy" id="210409"/>
    <lineage>
        <taxon>Eukaryota</taxon>
        <taxon>Metazoa</taxon>
        <taxon>Ecdysozoa</taxon>
        <taxon>Arthropoda</taxon>
        <taxon>Crustacea</taxon>
        <taxon>Multicrustacea</taxon>
        <taxon>Malacostraca</taxon>
        <taxon>Eumalacostraca</taxon>
        <taxon>Eucarida</taxon>
        <taxon>Decapoda</taxon>
        <taxon>Pleocyemata</taxon>
        <taxon>Brachyura</taxon>
        <taxon>Eubrachyura</taxon>
        <taxon>Portunoidea</taxon>
        <taxon>Portunidae</taxon>
        <taxon>Portuninae</taxon>
        <taxon>Portunus</taxon>
    </lineage>
</organism>
<evidence type="ECO:0000256" key="15">
    <source>
        <dbReference type="RuleBase" id="RU363109"/>
    </source>
</evidence>
<dbReference type="Pfam" id="PF04969">
    <property type="entry name" value="CS"/>
    <property type="match status" value="1"/>
</dbReference>
<dbReference type="PANTHER" id="PTHR11035:SF35">
    <property type="entry name" value="VERY-LONG-CHAIN (3R)-3-HYDROXYACYL-COA DEHYDRATASE"/>
    <property type="match status" value="1"/>
</dbReference>
<dbReference type="InterPro" id="IPR008978">
    <property type="entry name" value="HSP20-like_chaperone"/>
</dbReference>
<accession>A0A5B7D3T7</accession>